<dbReference type="OrthoDB" id="3653265at2"/>
<proteinExistence type="predicted"/>
<dbReference type="RefSeq" id="WP_150216596.1">
    <property type="nucleotide sequence ID" value="NZ_CP029192.1"/>
</dbReference>
<dbReference type="Proteomes" id="UP000322927">
    <property type="component" value="Chromosome"/>
</dbReference>
<evidence type="ECO:0000313" key="2">
    <source>
        <dbReference type="EMBL" id="QES34526.1"/>
    </source>
</evidence>
<dbReference type="EMBL" id="CP029192">
    <property type="protein sequence ID" value="QES34526.1"/>
    <property type="molecule type" value="Genomic_DNA"/>
</dbReference>
<gene>
    <name evidence="2" type="ORF">DEJ48_14965</name>
</gene>
<dbReference type="InterPro" id="IPR038732">
    <property type="entry name" value="HpyO/CreE_NAD-binding"/>
</dbReference>
<feature type="domain" description="FAD-dependent urate hydroxylase HpyO/Asp monooxygenase CreE-like FAD/NAD(P)-binding" evidence="1">
    <location>
        <begin position="36"/>
        <end position="213"/>
    </location>
</feature>
<dbReference type="PANTHER" id="PTHR40254:SF1">
    <property type="entry name" value="BLR0577 PROTEIN"/>
    <property type="match status" value="1"/>
</dbReference>
<evidence type="ECO:0000313" key="3">
    <source>
        <dbReference type="Proteomes" id="UP000322927"/>
    </source>
</evidence>
<accession>A0A5P2BVN3</accession>
<protein>
    <submittedName>
        <fullName evidence="2">FAD-binding protein</fullName>
    </submittedName>
</protein>
<dbReference type="Pfam" id="PF13454">
    <property type="entry name" value="NAD_binding_9"/>
    <property type="match status" value="1"/>
</dbReference>
<dbReference type="AlphaFoldDB" id="A0A5P2BVN3"/>
<dbReference type="SUPFAM" id="SSF51905">
    <property type="entry name" value="FAD/NAD(P)-binding domain"/>
    <property type="match status" value="1"/>
</dbReference>
<dbReference type="InterPro" id="IPR036188">
    <property type="entry name" value="FAD/NAD-bd_sf"/>
</dbReference>
<evidence type="ECO:0000259" key="1">
    <source>
        <dbReference type="Pfam" id="PF13454"/>
    </source>
</evidence>
<dbReference type="InterPro" id="IPR052189">
    <property type="entry name" value="L-asp_N-monooxygenase_NS-form"/>
</dbReference>
<organism evidence="2 3">
    <name type="scientific">Streptomyces venezuelae</name>
    <dbReference type="NCBI Taxonomy" id="54571"/>
    <lineage>
        <taxon>Bacteria</taxon>
        <taxon>Bacillati</taxon>
        <taxon>Actinomycetota</taxon>
        <taxon>Actinomycetes</taxon>
        <taxon>Kitasatosporales</taxon>
        <taxon>Streptomycetaceae</taxon>
        <taxon>Streptomyces</taxon>
    </lineage>
</organism>
<dbReference type="PANTHER" id="PTHR40254">
    <property type="entry name" value="BLR0577 PROTEIN"/>
    <property type="match status" value="1"/>
</dbReference>
<name>A0A5P2BVN3_STRVZ</name>
<reference evidence="2 3" key="1">
    <citation type="submission" date="2018-05" db="EMBL/GenBank/DDBJ databases">
        <title>Streptomyces venezuelae.</title>
        <authorList>
            <person name="Kim W."/>
            <person name="Lee N."/>
            <person name="Cho B.-K."/>
        </authorList>
    </citation>
    <scope>NUCLEOTIDE SEQUENCE [LARGE SCALE GENOMIC DNA]</scope>
    <source>
        <strain evidence="2 3">ATCC 14584</strain>
    </source>
</reference>
<sequence>MAPGPPRYAPAVRGLDVTATPLPPARSGAAHKTVCVVGAGPRGLSVLERLLARERHDPAHGSLTVHLVDPGEPGAGAVWRTDQPPQLLMNTVASQITLYTDDSCDVRGPVEPGPSLYEWAVRVAAGDGTDLDDATRAAAGALGPDTYPTRALYGRYLRAAFRRVVDRAPGHVAVEAHRTRAVALLDTGEAQSVCLEDGTWLGGLDAVVLAQGHTPVRPLARELRTTYLARRHGLTHLLPANPADVDLASVRPGDEVLLRGLGLCFFDYLALLTTGRGGVFVQDRERLVYRPSGREPRMYATSRRGIPYHARGENQKGVSERHRPRLLTPEVIAGFRERARLGQRVRFGEELWPLVAAEVESVYYATLLRESGRGGEEAAFVDRYAAAAGPGERDALLDAVGVRERLRWDELAQPYRDREFGGRADFGAWARAHLVRDVAEARKGNRHGPLKAALDVLRDLRNEVRLVVDHAGLDGASHRHELSEWYTPFNGFLSIGPPVSRIEELIALLDAGVVELLGPGTEIRIETSGREAAFTARSARVPGPPVRARVLIEARLQEPDLRRSADPLLSYLLGSGQAAPFRIPEEGGGHHETGGLAVTERPYHLVDAEGRAHPRRFAYGVPTEGVHWVTAAGIRPGVDSVTLADSDAIAATLHALPALAPPGADDVHEPIGVLA</sequence>